<keyword evidence="2" id="KW-0564">Palmitate</keyword>
<keyword evidence="2" id="KW-0472">Membrane</keyword>
<keyword evidence="2" id="KW-0812">Transmembrane</keyword>
<comment type="caution">
    <text evidence="4">The sequence shown here is derived from an EMBL/GenBank/DDBJ whole genome shotgun (WGS) entry which is preliminary data.</text>
</comment>
<accession>A0A031JUV9</accession>
<dbReference type="eggNOG" id="COG1538">
    <property type="taxonomic scope" value="Bacteria"/>
</dbReference>
<gene>
    <name evidence="4" type="ORF">BV97_03360</name>
</gene>
<dbReference type="Gene3D" id="1.20.1600.10">
    <property type="entry name" value="Outer membrane efflux proteins (OEP)"/>
    <property type="match status" value="1"/>
</dbReference>
<evidence type="ECO:0000256" key="2">
    <source>
        <dbReference type="RuleBase" id="RU362097"/>
    </source>
</evidence>
<keyword evidence="2 4" id="KW-0449">Lipoprotein</keyword>
<dbReference type="NCBIfam" id="TIGR01845">
    <property type="entry name" value="outer_NodT"/>
    <property type="match status" value="1"/>
</dbReference>
<dbReference type="Proteomes" id="UP000024329">
    <property type="component" value="Unassembled WGS sequence"/>
</dbReference>
<dbReference type="GO" id="GO:0015562">
    <property type="term" value="F:efflux transmembrane transporter activity"/>
    <property type="evidence" value="ECO:0007669"/>
    <property type="project" value="InterPro"/>
</dbReference>
<dbReference type="SUPFAM" id="SSF56954">
    <property type="entry name" value="Outer membrane efflux proteins (OEP)"/>
    <property type="match status" value="1"/>
</dbReference>
<evidence type="ECO:0000313" key="4">
    <source>
        <dbReference type="EMBL" id="EZP80593.1"/>
    </source>
</evidence>
<dbReference type="PANTHER" id="PTHR30203:SF33">
    <property type="entry name" value="BLR4455 PROTEIN"/>
    <property type="match status" value="1"/>
</dbReference>
<dbReference type="PATRIC" id="fig|158500.4.peg.3426"/>
<name>A0A031JUV9_9SPHN</name>
<organism evidence="4 5">
    <name type="scientific">Novosphingobium resinovorum</name>
    <dbReference type="NCBI Taxonomy" id="158500"/>
    <lineage>
        <taxon>Bacteria</taxon>
        <taxon>Pseudomonadati</taxon>
        <taxon>Pseudomonadota</taxon>
        <taxon>Alphaproteobacteria</taxon>
        <taxon>Sphingomonadales</taxon>
        <taxon>Sphingomonadaceae</taxon>
        <taxon>Novosphingobium</taxon>
    </lineage>
</organism>
<protein>
    <submittedName>
        <fullName evidence="4">RND efflux system outer membrane lipoprotein</fullName>
    </submittedName>
</protein>
<dbReference type="Pfam" id="PF02321">
    <property type="entry name" value="OEP"/>
    <property type="match status" value="2"/>
</dbReference>
<evidence type="ECO:0000256" key="1">
    <source>
        <dbReference type="ARBA" id="ARBA00007613"/>
    </source>
</evidence>
<dbReference type="InterPro" id="IPR010131">
    <property type="entry name" value="MdtP/NodT-like"/>
</dbReference>
<feature type="region of interest" description="Disordered" evidence="3">
    <location>
        <begin position="113"/>
        <end position="135"/>
    </location>
</feature>
<sequence>MADPMVDRGRGMLARTLGLSVALALGACSMAPDYQPPQTAAPAQFKEMPGWAAATPRDAEGRGPWWDVYADPTLADLEARAAKASPTLAAALARYDAARAAARVEQSDLFPQAGVSGQASRERLSANRPLSTGSSRKYNDYTVGGSIDYELDLWGRIRNQVKAATAESDASAADLASARLSLQAAVADAYFRLRGLDAQAQVLDRSVEAFARAYDLTDKRHTGGVASGIDVNRARTVLGNARAQVATIANQRAATEHEIAALVGEVASGFDLPVAVGDFTPPAPPAATPSDLLQRRPDIAAAERRVFAANARIGVAKAAFFPSLTLGAAGGWETTNGQLLTTPNTFWSLGPLTSLLTIFDGGRRSAQVKISRADYEETAADYRETVLTAFRQVEDAIAAMHHLSSAAVAQKEAADAAQRTRDIAMSRYRDGAAGYLDVVTAQTDALDAQRAYISVQTQRMQASVAFVKALGGGLTEFGGAMSGD</sequence>
<dbReference type="EMBL" id="JFYZ01000016">
    <property type="protein sequence ID" value="EZP80593.1"/>
    <property type="molecule type" value="Genomic_DNA"/>
</dbReference>
<dbReference type="Gene3D" id="2.20.200.10">
    <property type="entry name" value="Outer membrane efflux proteins (OEP)"/>
    <property type="match status" value="1"/>
</dbReference>
<dbReference type="InterPro" id="IPR003423">
    <property type="entry name" value="OMP_efflux"/>
</dbReference>
<keyword evidence="2" id="KW-1134">Transmembrane beta strand</keyword>
<dbReference type="GO" id="GO:0005886">
    <property type="term" value="C:plasma membrane"/>
    <property type="evidence" value="ECO:0007669"/>
    <property type="project" value="UniProtKB-SubCell"/>
</dbReference>
<proteinExistence type="inferred from homology"/>
<comment type="subcellular location">
    <subcellularLocation>
        <location evidence="2">Cell membrane</location>
        <topology evidence="2">Lipid-anchor</topology>
    </subcellularLocation>
</comment>
<comment type="similarity">
    <text evidence="1 2">Belongs to the outer membrane factor (OMF) (TC 1.B.17) family.</text>
</comment>
<reference evidence="4 5" key="1">
    <citation type="submission" date="2014-03" db="EMBL/GenBank/DDBJ databases">
        <title>Whole genome sequence of Novosphingobium resinovorum KF1.</title>
        <authorList>
            <person name="Gan H.M."/>
            <person name="Gan H.Y."/>
            <person name="Chew T.H."/>
            <person name="Savka M.A."/>
        </authorList>
    </citation>
    <scope>NUCLEOTIDE SEQUENCE [LARGE SCALE GENOMIC DNA]</scope>
    <source>
        <strain evidence="4 5">KF1</strain>
    </source>
</reference>
<dbReference type="PANTHER" id="PTHR30203">
    <property type="entry name" value="OUTER MEMBRANE CATION EFFLUX PROTEIN"/>
    <property type="match status" value="1"/>
</dbReference>
<evidence type="ECO:0000256" key="3">
    <source>
        <dbReference type="SAM" id="MobiDB-lite"/>
    </source>
</evidence>
<evidence type="ECO:0000313" key="5">
    <source>
        <dbReference type="Proteomes" id="UP000024329"/>
    </source>
</evidence>
<dbReference type="AlphaFoldDB" id="A0A031JUV9"/>